<dbReference type="EMBL" id="CACRTG010000002">
    <property type="protein sequence ID" value="VYS88819.1"/>
    <property type="molecule type" value="Genomic_DNA"/>
</dbReference>
<gene>
    <name evidence="1" type="ORF">CNLFYP112_01188</name>
</gene>
<accession>A0A6N2S7G8</accession>
<protein>
    <submittedName>
        <fullName evidence="1">Uncharacterized protein</fullName>
    </submittedName>
</protein>
<dbReference type="AlphaFoldDB" id="A0A6N2S7G8"/>
<sequence length="40" mass="4727">MEERQYHVTYNFIKRSNRKLPITRSVVFVPCNPLGVFSEA</sequence>
<proteinExistence type="predicted"/>
<name>A0A6N2S7G8_9FIRM</name>
<reference evidence="1" key="1">
    <citation type="submission" date="2019-11" db="EMBL/GenBank/DDBJ databases">
        <authorList>
            <person name="Feng L."/>
        </authorList>
    </citation>
    <scope>NUCLEOTIDE SEQUENCE</scope>
    <source>
        <strain evidence="1">CnexileLFYP112</strain>
    </source>
</reference>
<evidence type="ECO:0000313" key="1">
    <source>
        <dbReference type="EMBL" id="VYS88819.1"/>
    </source>
</evidence>
<organism evidence="1">
    <name type="scientific">[Clostridium] nexile</name>
    <dbReference type="NCBI Taxonomy" id="29361"/>
    <lineage>
        <taxon>Bacteria</taxon>
        <taxon>Bacillati</taxon>
        <taxon>Bacillota</taxon>
        <taxon>Clostridia</taxon>
        <taxon>Lachnospirales</taxon>
        <taxon>Lachnospiraceae</taxon>
        <taxon>Tyzzerella</taxon>
    </lineage>
</organism>